<feature type="compositionally biased region" description="Polar residues" evidence="2">
    <location>
        <begin position="586"/>
        <end position="616"/>
    </location>
</feature>
<keyword evidence="1" id="KW-0143">Chaperone</keyword>
<accession>L8WIM1</accession>
<evidence type="ECO:0000313" key="6">
    <source>
        <dbReference type="Proteomes" id="UP000011668"/>
    </source>
</evidence>
<dbReference type="GO" id="GO:0051787">
    <property type="term" value="F:misfolded protein binding"/>
    <property type="evidence" value="ECO:0007669"/>
    <property type="project" value="TreeGrafter"/>
</dbReference>
<feature type="transmembrane region" description="Helical" evidence="3">
    <location>
        <begin position="202"/>
        <end position="220"/>
    </location>
</feature>
<sequence length="656" mass="73145">MTPSRLPSPRLPGKSRLASRRKAVPKHLLLYDRAHSFGVFNWTLQRPSVYYLEGPQKPVLTCVSAPPSCQTATLELGCRRWPSVEAGGEIYAYQTGTLLVAARRGNWITSRGFGHLSAFSLYFWQYFIISLTHSSPLQSAMDWLGQFTPYTSFAYRTLAWWFLPNIATNALLGVYYQLLLLVGLSHWVPASDSPKRLEHHRRMFALVVLSYLSYTLALSLQEQPPSFYSLLGVDYHASDAEIKTAYRSFARRNHPDRVGPAGEPLFIQVRDAYEALKHPIKRYGYDRFGFDALEWKVAENPHAMLWQGLESAMRYYLPTGIIMLVMWRHIAWALIATLEACIIIGYNPFGSYTDLFRSVVGLVPPSLNFYDFVPSFAPYQWSFFLRETFVSLAVAIGVVVPVVFPPPPTKKEEQARQAEIAKLAIGLHPVVRDLIVQSAMSDVQAKELVQKEIRYLDAAPIPLTETQLTDAHRDALATLAPSLQRLLVQQALLGDETTRNLYLQTLSRTQVVPKQEELDAHASHNNAFADRLTPASEDSINNDAMDDATAARLLAIPSPPSSIFSPSRDATPEASYARTFDINTPGFNWRSSPSGTPTFNRATSSAATHGISSPAPTSKGIRRPSLSPSKRPSRLLEAGLASPTSPSTVLYKEELA</sequence>
<dbReference type="Proteomes" id="UP000011668">
    <property type="component" value="Unassembled WGS sequence"/>
</dbReference>
<dbReference type="HOGENOM" id="CLU_418076_0_0_1"/>
<comment type="caution">
    <text evidence="5">The sequence shown here is derived from an EMBL/GenBank/DDBJ whole genome shotgun (WGS) entry which is preliminary data.</text>
</comment>
<protein>
    <submittedName>
        <fullName evidence="5">DnaJ domain-containing protein</fullName>
    </submittedName>
</protein>
<evidence type="ECO:0000256" key="1">
    <source>
        <dbReference type="ARBA" id="ARBA00023186"/>
    </source>
</evidence>
<dbReference type="PRINTS" id="PR00625">
    <property type="entry name" value="JDOMAIN"/>
</dbReference>
<feature type="transmembrane region" description="Helical" evidence="3">
    <location>
        <begin position="170"/>
        <end position="190"/>
    </location>
</feature>
<gene>
    <name evidence="5" type="ORF">AG1IA_09310</name>
</gene>
<dbReference type="PANTHER" id="PTHR44360:SF1">
    <property type="entry name" value="DNAJ HOMOLOG SUBFAMILY B MEMBER 9"/>
    <property type="match status" value="1"/>
</dbReference>
<feature type="transmembrane region" description="Helical" evidence="3">
    <location>
        <begin position="113"/>
        <end position="131"/>
    </location>
</feature>
<dbReference type="AlphaFoldDB" id="L8WIM1"/>
<dbReference type="STRING" id="983506.L8WIM1"/>
<dbReference type="InterPro" id="IPR001623">
    <property type="entry name" value="DnaJ_domain"/>
</dbReference>
<dbReference type="PANTHER" id="PTHR44360">
    <property type="entry name" value="DNAJ HOMOLOG SUBFAMILY B MEMBER 9"/>
    <property type="match status" value="1"/>
</dbReference>
<keyword evidence="6" id="KW-1185">Reference proteome</keyword>
<dbReference type="Gene3D" id="1.10.287.110">
    <property type="entry name" value="DnaJ domain"/>
    <property type="match status" value="1"/>
</dbReference>
<dbReference type="CDD" id="cd06257">
    <property type="entry name" value="DnaJ"/>
    <property type="match status" value="1"/>
</dbReference>
<feature type="domain" description="J" evidence="4">
    <location>
        <begin position="226"/>
        <end position="289"/>
    </location>
</feature>
<dbReference type="InterPro" id="IPR036869">
    <property type="entry name" value="J_dom_sf"/>
</dbReference>
<dbReference type="OrthoDB" id="10250354at2759"/>
<reference evidence="5 6" key="1">
    <citation type="journal article" date="2013" name="Nat. Commun.">
        <title>The evolution and pathogenic mechanisms of the rice sheath blight pathogen.</title>
        <authorList>
            <person name="Zheng A."/>
            <person name="Lin R."/>
            <person name="Xu L."/>
            <person name="Qin P."/>
            <person name="Tang C."/>
            <person name="Ai P."/>
            <person name="Zhang D."/>
            <person name="Liu Y."/>
            <person name="Sun Z."/>
            <person name="Feng H."/>
            <person name="Wang Y."/>
            <person name="Chen Y."/>
            <person name="Liang X."/>
            <person name="Fu R."/>
            <person name="Li Q."/>
            <person name="Zhang J."/>
            <person name="Yu X."/>
            <person name="Xie Z."/>
            <person name="Ding L."/>
            <person name="Guan P."/>
            <person name="Tang J."/>
            <person name="Liang Y."/>
            <person name="Wang S."/>
            <person name="Deng Q."/>
            <person name="Li S."/>
            <person name="Zhu J."/>
            <person name="Wang L."/>
            <person name="Liu H."/>
            <person name="Li P."/>
        </authorList>
    </citation>
    <scope>NUCLEOTIDE SEQUENCE [LARGE SCALE GENOMIC DNA]</scope>
    <source>
        <strain evidence="6">AG-1 IA</strain>
    </source>
</reference>
<keyword evidence="3" id="KW-0812">Transmembrane</keyword>
<dbReference type="GO" id="GO:0051087">
    <property type="term" value="F:protein-folding chaperone binding"/>
    <property type="evidence" value="ECO:0007669"/>
    <property type="project" value="TreeGrafter"/>
</dbReference>
<evidence type="ECO:0000256" key="2">
    <source>
        <dbReference type="SAM" id="MobiDB-lite"/>
    </source>
</evidence>
<organism evidence="5 6">
    <name type="scientific">Thanatephorus cucumeris (strain AG1-IA)</name>
    <name type="common">Rice sheath blight fungus</name>
    <name type="synonym">Rhizoctonia solani</name>
    <dbReference type="NCBI Taxonomy" id="983506"/>
    <lineage>
        <taxon>Eukaryota</taxon>
        <taxon>Fungi</taxon>
        <taxon>Dikarya</taxon>
        <taxon>Basidiomycota</taxon>
        <taxon>Agaricomycotina</taxon>
        <taxon>Agaricomycetes</taxon>
        <taxon>Cantharellales</taxon>
        <taxon>Ceratobasidiaceae</taxon>
        <taxon>Rhizoctonia</taxon>
        <taxon>Rhizoctonia solani AG-1</taxon>
    </lineage>
</organism>
<proteinExistence type="predicted"/>
<dbReference type="GO" id="GO:0005783">
    <property type="term" value="C:endoplasmic reticulum"/>
    <property type="evidence" value="ECO:0007669"/>
    <property type="project" value="TreeGrafter"/>
</dbReference>
<dbReference type="EMBL" id="AFRT01003161">
    <property type="protein sequence ID" value="ELU36658.1"/>
    <property type="molecule type" value="Genomic_DNA"/>
</dbReference>
<dbReference type="Pfam" id="PF00226">
    <property type="entry name" value="DnaJ"/>
    <property type="match status" value="1"/>
</dbReference>
<feature type="region of interest" description="Disordered" evidence="2">
    <location>
        <begin position="586"/>
        <end position="656"/>
    </location>
</feature>
<name>L8WIM1_THACA</name>
<feature type="region of interest" description="Disordered" evidence="2">
    <location>
        <begin position="520"/>
        <end position="542"/>
    </location>
</feature>
<keyword evidence="3" id="KW-0472">Membrane</keyword>
<evidence type="ECO:0000313" key="5">
    <source>
        <dbReference type="EMBL" id="ELU36658.1"/>
    </source>
</evidence>
<evidence type="ECO:0000259" key="4">
    <source>
        <dbReference type="PROSITE" id="PS50076"/>
    </source>
</evidence>
<evidence type="ECO:0000256" key="3">
    <source>
        <dbReference type="SAM" id="Phobius"/>
    </source>
</evidence>
<dbReference type="SMART" id="SM00271">
    <property type="entry name" value="DnaJ"/>
    <property type="match status" value="1"/>
</dbReference>
<dbReference type="InterPro" id="IPR051948">
    <property type="entry name" value="Hsp70_co-chaperone_J-domain"/>
</dbReference>
<dbReference type="GO" id="GO:0036503">
    <property type="term" value="P:ERAD pathway"/>
    <property type="evidence" value="ECO:0007669"/>
    <property type="project" value="TreeGrafter"/>
</dbReference>
<dbReference type="PROSITE" id="PS50076">
    <property type="entry name" value="DNAJ_2"/>
    <property type="match status" value="1"/>
</dbReference>
<dbReference type="SUPFAM" id="SSF46565">
    <property type="entry name" value="Chaperone J-domain"/>
    <property type="match status" value="1"/>
</dbReference>
<keyword evidence="3" id="KW-1133">Transmembrane helix</keyword>